<dbReference type="Proteomes" id="UP000251166">
    <property type="component" value="Chromosome"/>
</dbReference>
<organism evidence="3 4">
    <name type="scientific">Rhizobium leguminosarum</name>
    <dbReference type="NCBI Taxonomy" id="384"/>
    <lineage>
        <taxon>Bacteria</taxon>
        <taxon>Pseudomonadati</taxon>
        <taxon>Pseudomonadota</taxon>
        <taxon>Alphaproteobacteria</taxon>
        <taxon>Hyphomicrobiales</taxon>
        <taxon>Rhizobiaceae</taxon>
        <taxon>Rhizobium/Agrobacterium group</taxon>
        <taxon>Rhizobium</taxon>
    </lineage>
</organism>
<proteinExistence type="predicted"/>
<dbReference type="SUPFAM" id="SSF55874">
    <property type="entry name" value="ATPase domain of HSP90 chaperone/DNA topoisomerase II/histidine kinase"/>
    <property type="match status" value="1"/>
</dbReference>
<dbReference type="InterPro" id="IPR024975">
    <property type="entry name" value="NOV_C"/>
</dbReference>
<evidence type="ECO:0000313" key="3">
    <source>
        <dbReference type="EMBL" id="AXA37950.1"/>
    </source>
</evidence>
<feature type="domain" description="Protein NO VEIN C-terminal" evidence="2">
    <location>
        <begin position="1295"/>
        <end position="1386"/>
    </location>
</feature>
<dbReference type="RefSeq" id="WP_112902792.1">
    <property type="nucleotide sequence ID" value="NZ_CP030760.1"/>
</dbReference>
<feature type="compositionally biased region" description="Low complexity" evidence="1">
    <location>
        <begin position="15"/>
        <end position="26"/>
    </location>
</feature>
<gene>
    <name evidence="3" type="ORF">DLJ82_0333</name>
</gene>
<feature type="region of interest" description="Disordered" evidence="1">
    <location>
        <begin position="1"/>
        <end position="37"/>
    </location>
</feature>
<sequence length="1418" mass="156062">MEGSGSIPRSRRRATPIPTTATQTQQNWSPPDDSDAGYETKIGGSIIDQFVLGHDPTDVLRELVQNEFDANGEIMAVTFGTDQLSVSGSGKPINKKGWQRLDVVIGTGRVAGDTSGVEIEPKENGIGSKNFGLRSLFLFGDRIYVRSNGRRAVQNLIRLATKIETDVGSKGQPGVSIHVPYRTKAFAKLQPFTPEREAETFDKMASGLFATMVKLALPGRKRGIREMTLRSDRQERTLSWRQDVEPLPCKVLGVSALRRVGRLTDRADRGGKPATRRFEEIEFIRTVPVPAKFADQAIGSYYATAGGTARIGISLPIRLKRPDLTITGRFFYPLQAPSSATGSAVSVSAPFELVADRSALLDCEWNNWLMSQAAELTVALLTDDWIARFGPDAFLAIRGITEAKPAVFASALRKHLEEEACWPTSLAGRLAKAADLVLPEDPTFAGLLSASRYLRTDLADVPELRDLVRQCGAKPFTRNSMIRLRCAGKDVSGLATKVPKDDANLHFSEYAGTLSDLQRQRTMAKAIAAVRRRLSNENRRDLRFTKSTLAADGSLQAADTLVVVEDDIWDICQAPLATRLHRSLNREKALTDLCTPFDLDNWVRAAAERARTGTIDEEERQKLYNHLLSADLTLSRSLIAAIKPSPVLRDHRGGWTAPIDMVVLPAAQAQLLSPTIHAPAPAVAKRPNLLAALRLREKLTGNDLVDFAEHLTNEPEKASAFEALLKNNVQYLTPGVVKQLRAIPILSTRAGGLAPPRDLFLDNEVNRICAANDSRIVAGRNHALYVRLGCQERPSTAVMLNALEELKDQARPPDDIATFYAALVHALRAEKISPGGLADRPILWAHGAYHAPKDVLVGVRIPAWFQKATPLLRGPTGIVDSFEALGAATTPLDHHWVKLLQWAEEQLAGTSIAFSEIRQILREVYHRRGSSGLPESLPEDTRCLLGQDGRLFSVADIRSGAFVEDDFPTLAIALAKTGATTGFAAITEETRHFFGALSLRRLTSISGAPELAVGLESKPPPWFKSGHSDRILTLLRHDDFRTAVDLLVYDYRREHGSVRILRQSEVMTRLASIERIRFVTGIDRQYSVGGKTVAITTEAAAIDGDIALRPTRTKFEFEQNLTYALAELLGATQMTDARRLSVALLPLLMCESGADTYAYLERQGLKPPAWVETAVYPAEPDPHFEPAGSPQQAVIQSLLTEMFDHAKASGPDQLPSPLTLAQLPAVPSNPPISRPQFALPPIESVLPLIEQPSAQAAAARPRPDAGGTWYSGGASGWHPPDAYDIERDQKVGARGEEIVYLAELERVRLLGYEEPEKHVIWVSKDLPGADHDIRSIDREGKPLWLEVKSTMGVDGRFEWSQREFEKALRERDRYILWRVYEAHTTNPVAKPFADPAGLLERSILRVELSGMLGFVEPK</sequence>
<dbReference type="InterPro" id="IPR036890">
    <property type="entry name" value="HATPase_C_sf"/>
</dbReference>
<evidence type="ECO:0000256" key="1">
    <source>
        <dbReference type="SAM" id="MobiDB-lite"/>
    </source>
</evidence>
<accession>A0A2Z4Y9J3</accession>
<protein>
    <recommendedName>
        <fullName evidence="2">Protein NO VEIN C-terminal domain-containing protein</fullName>
    </recommendedName>
</protein>
<dbReference type="EMBL" id="CP030760">
    <property type="protein sequence ID" value="AXA37950.1"/>
    <property type="molecule type" value="Genomic_DNA"/>
</dbReference>
<dbReference type="Pfam" id="PF13020">
    <property type="entry name" value="NOV_C"/>
    <property type="match status" value="1"/>
</dbReference>
<name>A0A2Z4Y9J3_RHILE</name>
<evidence type="ECO:0000259" key="2">
    <source>
        <dbReference type="Pfam" id="PF13020"/>
    </source>
</evidence>
<reference evidence="3 4" key="1">
    <citation type="submission" date="2018-07" db="EMBL/GenBank/DDBJ databases">
        <title>Rhizobium leguminosarum strain:ATCC 14479 Genome sequencing and assembly.</title>
        <authorList>
            <person name="Chakraborty R."/>
        </authorList>
    </citation>
    <scope>NUCLEOTIDE SEQUENCE [LARGE SCALE GENOMIC DNA]</scope>
    <source>
        <strain evidence="3 4">ATCC 14479</strain>
    </source>
</reference>
<evidence type="ECO:0000313" key="4">
    <source>
        <dbReference type="Proteomes" id="UP000251166"/>
    </source>
</evidence>